<proteinExistence type="predicted"/>
<sequence length="953" mass="109016">MRTDEATSRESTEKDSSPAVMETEMIQARQGHTTIFLEGRAHEAQRTHCRCGNDGPKYRCRDCFGTEMSCHQCCPLHTIEERNGSFFQRIKLKTLGLRIQLGHTPSDRCFNPRPSTADDFVIIDINGIHEVALDFCGCDIAQVRYKQLLRVRWYPATTTDPQTAATFNVLEHFHLLSYESKISAYEFFHGLARRTDNTGLSPIRDRYSAFMRMVHEWRNLRQLRRGGRGHDPGGIAETKAGELAVLCPACPHPGKNLPSGWENSPPGMRQLTLVYRWLYALFIAIDANFRLKRKAVSSDQMDPGLNAGWAYFVEECAYKTYLSERAGERQERSTCVSHNAVNMADIKSSRGLAATGIGTVDCARHEFKLPNGVGDLQKGERYLNMDYLVFSALVGFTATMLNISYDIACQWSKNLWNRMDSIPAHLHIPRSNMVIRYFVPKFHIAAHVAACQVNFSWNLTKWVGRTDGEAPERGWANANRVASSTKEMGPGTRRDTLDDHFGDWNWKKTTTVGRTLKRKMEEAVKWEREHRAALYDLEATVQPALLEEWGLEVRIWEEDNTQPNPFESKVAPITQAAVRSQLAESEAQELRAGINHSLDADVSPSVFISGGIELEDMQQRLKRDIANLSLHPTDKQREAIVHRTNALQRRIDSWTRYQQLYMPTVSTLRSSAEMSSSARQAAFKPQDFLLYLPSALNYLDCDRRLMEYEWEIRWAQAHDALNELRSHLRLRSHMYKFKDKHLRGQAASTRAHNLIASIEAKKDAAMDKYKRAHRALGSLSSRVDKMGWEDTLRPLKHEDVRSMGDFAGGRSQGTGTISWIWLVSHGGTTGHSENERVQDRVRMEWCKARARAARWSEEVELLAEEMRRVLAFLEWQGNWWHERAVLRPLEKITEQEGLRAYAYRQAALRFAMRNSFQARWSFVVQPNHTVSEPAVDDSGPLIDAPPVVEDFEE</sequence>
<dbReference type="EMBL" id="JABBWD010000070">
    <property type="protein sequence ID" value="KAG1769718.1"/>
    <property type="molecule type" value="Genomic_DNA"/>
</dbReference>
<keyword evidence="4" id="KW-1185">Reference proteome</keyword>
<comment type="caution">
    <text evidence="3">The sequence shown here is derived from an EMBL/GenBank/DDBJ whole genome shotgun (WGS) entry which is preliminary data.</text>
</comment>
<reference evidence="3" key="1">
    <citation type="journal article" date="2020" name="New Phytol.">
        <title>Comparative genomics reveals dynamic genome evolution in host specialist ectomycorrhizal fungi.</title>
        <authorList>
            <person name="Lofgren L.A."/>
            <person name="Nguyen N.H."/>
            <person name="Vilgalys R."/>
            <person name="Ruytinx J."/>
            <person name="Liao H.L."/>
            <person name="Branco S."/>
            <person name="Kuo A."/>
            <person name="LaButti K."/>
            <person name="Lipzen A."/>
            <person name="Andreopoulos W."/>
            <person name="Pangilinan J."/>
            <person name="Riley R."/>
            <person name="Hundley H."/>
            <person name="Na H."/>
            <person name="Barry K."/>
            <person name="Grigoriev I.V."/>
            <person name="Stajich J.E."/>
            <person name="Kennedy P.G."/>
        </authorList>
    </citation>
    <scope>NUCLEOTIDE SEQUENCE</scope>
    <source>
        <strain evidence="3">DOB743</strain>
    </source>
</reference>
<dbReference type="InterPro" id="IPR040521">
    <property type="entry name" value="KDZ"/>
</dbReference>
<evidence type="ECO:0000313" key="3">
    <source>
        <dbReference type="EMBL" id="KAG1769718.1"/>
    </source>
</evidence>
<accession>A0A9P6ZK93</accession>
<feature type="region of interest" description="Disordered" evidence="1">
    <location>
        <begin position="1"/>
        <end position="20"/>
    </location>
</feature>
<dbReference type="OrthoDB" id="3257338at2759"/>
<name>A0A9P6ZK93_9AGAM</name>
<protein>
    <recommendedName>
        <fullName evidence="2">CxC2-like cysteine cluster KDZ transposase-associated domain-containing protein</fullName>
    </recommendedName>
</protein>
<feature type="compositionally biased region" description="Basic and acidic residues" evidence="1">
    <location>
        <begin position="1"/>
        <end position="16"/>
    </location>
</feature>
<dbReference type="Proteomes" id="UP000714275">
    <property type="component" value="Unassembled WGS sequence"/>
</dbReference>
<feature type="domain" description="CxC2-like cysteine cluster KDZ transposase-associated" evidence="2">
    <location>
        <begin position="92"/>
        <end position="199"/>
    </location>
</feature>
<evidence type="ECO:0000313" key="4">
    <source>
        <dbReference type="Proteomes" id="UP000714275"/>
    </source>
</evidence>
<gene>
    <name evidence="3" type="ORF">EV702DRAFT_1181707</name>
</gene>
<dbReference type="InterPro" id="IPR041457">
    <property type="entry name" value="CxC2_KDZ-assoc"/>
</dbReference>
<dbReference type="Pfam" id="PF18758">
    <property type="entry name" value="KDZ"/>
    <property type="match status" value="1"/>
</dbReference>
<evidence type="ECO:0000256" key="1">
    <source>
        <dbReference type="SAM" id="MobiDB-lite"/>
    </source>
</evidence>
<dbReference type="PANTHER" id="PTHR33096:SF1">
    <property type="entry name" value="CXC1-LIKE CYSTEINE CLUSTER ASSOCIATED WITH KDZ TRANSPOSASES DOMAIN-CONTAINING PROTEIN"/>
    <property type="match status" value="1"/>
</dbReference>
<dbReference type="AlphaFoldDB" id="A0A9P6ZK93"/>
<evidence type="ECO:0000259" key="2">
    <source>
        <dbReference type="Pfam" id="PF18803"/>
    </source>
</evidence>
<dbReference type="Pfam" id="PF18803">
    <property type="entry name" value="CxC2"/>
    <property type="match status" value="1"/>
</dbReference>
<dbReference type="PANTHER" id="PTHR33096">
    <property type="entry name" value="CXC2 DOMAIN-CONTAINING PROTEIN"/>
    <property type="match status" value="1"/>
</dbReference>
<organism evidence="3 4">
    <name type="scientific">Suillus placidus</name>
    <dbReference type="NCBI Taxonomy" id="48579"/>
    <lineage>
        <taxon>Eukaryota</taxon>
        <taxon>Fungi</taxon>
        <taxon>Dikarya</taxon>
        <taxon>Basidiomycota</taxon>
        <taxon>Agaricomycotina</taxon>
        <taxon>Agaricomycetes</taxon>
        <taxon>Agaricomycetidae</taxon>
        <taxon>Boletales</taxon>
        <taxon>Suillineae</taxon>
        <taxon>Suillaceae</taxon>
        <taxon>Suillus</taxon>
    </lineage>
</organism>